<feature type="compositionally biased region" description="Low complexity" evidence="1">
    <location>
        <begin position="361"/>
        <end position="381"/>
    </location>
</feature>
<dbReference type="EMBL" id="NEVH01003749">
    <property type="protein sequence ID" value="PNF40133.1"/>
    <property type="molecule type" value="Genomic_DNA"/>
</dbReference>
<gene>
    <name evidence="2" type="ORF">B7P43_G09993</name>
</gene>
<reference evidence="2 3" key="1">
    <citation type="submission" date="2017-12" db="EMBL/GenBank/DDBJ databases">
        <title>Hemimetabolous genomes reveal molecular basis of termite eusociality.</title>
        <authorList>
            <person name="Harrison M.C."/>
            <person name="Jongepier E."/>
            <person name="Robertson H.M."/>
            <person name="Arning N."/>
            <person name="Bitard-Feildel T."/>
            <person name="Chao H."/>
            <person name="Childers C.P."/>
            <person name="Dinh H."/>
            <person name="Doddapaneni H."/>
            <person name="Dugan S."/>
            <person name="Gowin J."/>
            <person name="Greiner C."/>
            <person name="Han Y."/>
            <person name="Hu H."/>
            <person name="Hughes D.S.T."/>
            <person name="Huylmans A.-K."/>
            <person name="Kemena C."/>
            <person name="Kremer L.P.M."/>
            <person name="Lee S.L."/>
            <person name="Lopez-Ezquerra A."/>
            <person name="Mallet L."/>
            <person name="Monroy-Kuhn J.M."/>
            <person name="Moser A."/>
            <person name="Murali S.C."/>
            <person name="Muzny D.M."/>
            <person name="Otani S."/>
            <person name="Piulachs M.-D."/>
            <person name="Poelchau M."/>
            <person name="Qu J."/>
            <person name="Schaub F."/>
            <person name="Wada-Katsumata A."/>
            <person name="Worley K.C."/>
            <person name="Xie Q."/>
            <person name="Ylla G."/>
            <person name="Poulsen M."/>
            <person name="Gibbs R.A."/>
            <person name="Schal C."/>
            <person name="Richards S."/>
            <person name="Belles X."/>
            <person name="Korb J."/>
            <person name="Bornberg-Bauer E."/>
        </authorList>
    </citation>
    <scope>NUCLEOTIDE SEQUENCE [LARGE SCALE GENOMIC DNA]</scope>
    <source>
        <tissue evidence="2">Whole body</tissue>
    </source>
</reference>
<feature type="compositionally biased region" description="Polar residues" evidence="1">
    <location>
        <begin position="390"/>
        <end position="415"/>
    </location>
</feature>
<evidence type="ECO:0000313" key="2">
    <source>
        <dbReference type="EMBL" id="PNF40133.1"/>
    </source>
</evidence>
<dbReference type="Proteomes" id="UP000235965">
    <property type="component" value="Unassembled WGS sequence"/>
</dbReference>
<protein>
    <submittedName>
        <fullName evidence="2">Uncharacterized protein</fullName>
    </submittedName>
</protein>
<dbReference type="AlphaFoldDB" id="A0A2J7RH24"/>
<feature type="non-terminal residue" evidence="2">
    <location>
        <position position="1"/>
    </location>
</feature>
<proteinExistence type="predicted"/>
<comment type="caution">
    <text evidence="2">The sequence shown here is derived from an EMBL/GenBank/DDBJ whole genome shotgun (WGS) entry which is preliminary data.</text>
</comment>
<name>A0A2J7RH24_9NEOP</name>
<organism evidence="2 3">
    <name type="scientific">Cryptotermes secundus</name>
    <dbReference type="NCBI Taxonomy" id="105785"/>
    <lineage>
        <taxon>Eukaryota</taxon>
        <taxon>Metazoa</taxon>
        <taxon>Ecdysozoa</taxon>
        <taxon>Arthropoda</taxon>
        <taxon>Hexapoda</taxon>
        <taxon>Insecta</taxon>
        <taxon>Pterygota</taxon>
        <taxon>Neoptera</taxon>
        <taxon>Polyneoptera</taxon>
        <taxon>Dictyoptera</taxon>
        <taxon>Blattodea</taxon>
        <taxon>Blattoidea</taxon>
        <taxon>Termitoidae</taxon>
        <taxon>Kalotermitidae</taxon>
        <taxon>Cryptotermitinae</taxon>
        <taxon>Cryptotermes</taxon>
    </lineage>
</organism>
<dbReference type="OrthoDB" id="6507260at2759"/>
<feature type="compositionally biased region" description="Polar residues" evidence="1">
    <location>
        <begin position="252"/>
        <end position="261"/>
    </location>
</feature>
<sequence>TLCSLLLHPVLGLPFARQTIAKSARSDDLISGTDFLSVFIGASIPRSRAVNRSRNFDKHIDSFTSEGSYIEETTVLDTLTSLNDSTSLPAEIFGDSSSILPINFHEGTEEDRMDEISTGYADLSTTEAFETHTLNTEAQESPLPNSSLDGTNTRIVDVESVDANSKRTDSAPKSSSEKIDFEHNKERYESNISFTPSSNIMTFSDNSNSFTFGLEDMFAFPNNSNILSHKESETNSKYSSISKVPVENKAFSMNPTLSEGNKTADFPSLETTEENGKEDQTHKVVSVRISSSVALGAAQDSKYDRNNRRFFNNFLDSFSHNTDRGAHGPSAGSISLVTEEQPAATAIQRSQFSVEEASPSSSIISVHQESSSSNVQSRQSVLPFRRPTEVPSNPQSSPVRYHTSVSTATSGSRVQFHSEPPSYHRPAVSVAETVQRRVVAKQPQRQGYGQVTSVFKTAGDSSMKMKSNYQTSNSQGNANIDTQNAGHQLQEETNRAHMSYGAHQEPPEKNYEIAEQNHGSPEKIYATPEKNYEVEEAVSVMTHGRAHGVQLPVVTAPEDSTVGDFNAQHEQSQDPNSKFGYVVEGRNFRKYQVEERTPDGFIVGEYGVVSHDDGSLRGVRYTADGTINPRLIYDALVKFLSL</sequence>
<accession>A0A2J7RH24</accession>
<feature type="region of interest" description="Disordered" evidence="1">
    <location>
        <begin position="252"/>
        <end position="283"/>
    </location>
</feature>
<dbReference type="InParanoid" id="A0A2J7RH24"/>
<feature type="region of interest" description="Disordered" evidence="1">
    <location>
        <begin position="158"/>
        <end position="178"/>
    </location>
</feature>
<dbReference type="STRING" id="105785.A0A2J7RH24"/>
<feature type="compositionally biased region" description="Basic and acidic residues" evidence="1">
    <location>
        <begin position="164"/>
        <end position="178"/>
    </location>
</feature>
<keyword evidence="3" id="KW-1185">Reference proteome</keyword>
<evidence type="ECO:0000256" key="1">
    <source>
        <dbReference type="SAM" id="MobiDB-lite"/>
    </source>
</evidence>
<evidence type="ECO:0000313" key="3">
    <source>
        <dbReference type="Proteomes" id="UP000235965"/>
    </source>
</evidence>
<feature type="region of interest" description="Disordered" evidence="1">
    <location>
        <begin position="361"/>
        <end position="426"/>
    </location>
</feature>